<name>U5EZB7_9DIPT</name>
<feature type="domain" description="RING-type" evidence="19">
    <location>
        <begin position="247"/>
        <end position="285"/>
    </location>
</feature>
<dbReference type="PANTHER" id="PTHR23350:SF0">
    <property type="entry name" value="PEROXISOME BIOGENESIS FACTOR 10"/>
    <property type="match status" value="1"/>
</dbReference>
<dbReference type="EC" id="2.3.2.27" evidence="5"/>
<keyword evidence="6" id="KW-0813">Transport</keyword>
<sequence>MSLYHAIAGQAEIIRTIQKDQTYIDELRSNLSDMLLMISQKNWFKYNHLCKLIAEISYHHYAILNNLQTLGEEYTGIIQVDSQYSELPNKAVQILSICLEYGGEYFVTKFLAKLQNEIRKNDDFIPEVREKFIKWIDFIKIVVPYVNGIHSSVFYIKGGRYHISKQLTSINYILVRNWLKENHSVYGFKLLGIFTLLQLLLSLVIKLKQQYLLTKSAATVKSNQFSTSSSSSALELNKNSDGNSRTCTLCMEPLTDITVTECGHLFCWFCILNWLDEKEICPICRETIKKSKLVPLQNY</sequence>
<dbReference type="PANTHER" id="PTHR23350">
    <property type="entry name" value="PEROXISOME ASSEMBLY PROTEIN 10"/>
    <property type="match status" value="1"/>
</dbReference>
<dbReference type="AlphaFoldDB" id="U5EZB7"/>
<keyword evidence="14" id="KW-0653">Protein transport</keyword>
<dbReference type="GO" id="GO:0016874">
    <property type="term" value="F:ligase activity"/>
    <property type="evidence" value="ECO:0007669"/>
    <property type="project" value="UniProtKB-KW"/>
</dbReference>
<evidence type="ECO:0000256" key="2">
    <source>
        <dbReference type="ARBA" id="ARBA00004585"/>
    </source>
</evidence>
<keyword evidence="13" id="KW-0862">Zinc</keyword>
<evidence type="ECO:0000256" key="4">
    <source>
        <dbReference type="ARBA" id="ARBA00008704"/>
    </source>
</evidence>
<evidence type="ECO:0000256" key="5">
    <source>
        <dbReference type="ARBA" id="ARBA00012483"/>
    </source>
</evidence>
<keyword evidence="10" id="KW-0479">Metal-binding</keyword>
<keyword evidence="20" id="KW-0436">Ligase</keyword>
<evidence type="ECO:0000313" key="20">
    <source>
        <dbReference type="EMBL" id="JAB58789.1"/>
    </source>
</evidence>
<keyword evidence="15" id="KW-1133">Transmembrane helix</keyword>
<keyword evidence="11 18" id="KW-0863">Zinc-finger</keyword>
<evidence type="ECO:0000256" key="3">
    <source>
        <dbReference type="ARBA" id="ARBA00004906"/>
    </source>
</evidence>
<dbReference type="InterPro" id="IPR017907">
    <property type="entry name" value="Znf_RING_CS"/>
</dbReference>
<dbReference type="SUPFAM" id="SSF57850">
    <property type="entry name" value="RING/U-box"/>
    <property type="match status" value="1"/>
</dbReference>
<evidence type="ECO:0000256" key="9">
    <source>
        <dbReference type="ARBA" id="ARBA00022692"/>
    </source>
</evidence>
<evidence type="ECO:0000256" key="18">
    <source>
        <dbReference type="PROSITE-ProRule" id="PRU00175"/>
    </source>
</evidence>
<dbReference type="GO" id="GO:0005778">
    <property type="term" value="C:peroxisomal membrane"/>
    <property type="evidence" value="ECO:0007669"/>
    <property type="project" value="UniProtKB-SubCell"/>
</dbReference>
<protein>
    <recommendedName>
        <fullName evidence="5">RING-type E3 ubiquitin transferase</fullName>
        <ecNumber evidence="5">2.3.2.27</ecNumber>
    </recommendedName>
</protein>
<dbReference type="Pfam" id="PF13920">
    <property type="entry name" value="zf-C3HC4_3"/>
    <property type="match status" value="1"/>
</dbReference>
<evidence type="ECO:0000259" key="19">
    <source>
        <dbReference type="PROSITE" id="PS50089"/>
    </source>
</evidence>
<dbReference type="SMART" id="SM00184">
    <property type="entry name" value="RING"/>
    <property type="match status" value="1"/>
</dbReference>
<evidence type="ECO:0000256" key="15">
    <source>
        <dbReference type="ARBA" id="ARBA00022989"/>
    </source>
</evidence>
<comment type="similarity">
    <text evidence="4">Belongs to the pex2/pex10/pex12 family.</text>
</comment>
<dbReference type="InterPro" id="IPR013083">
    <property type="entry name" value="Znf_RING/FYVE/PHD"/>
</dbReference>
<keyword evidence="16" id="KW-0472">Membrane</keyword>
<dbReference type="Gene3D" id="3.30.40.10">
    <property type="entry name" value="Zinc/RING finger domain, C3HC4 (zinc finger)"/>
    <property type="match status" value="1"/>
</dbReference>
<evidence type="ECO:0000256" key="6">
    <source>
        <dbReference type="ARBA" id="ARBA00022448"/>
    </source>
</evidence>
<organism evidence="20">
    <name type="scientific">Corethrella appendiculata</name>
    <dbReference type="NCBI Taxonomy" id="1370023"/>
    <lineage>
        <taxon>Eukaryota</taxon>
        <taxon>Metazoa</taxon>
        <taxon>Ecdysozoa</taxon>
        <taxon>Arthropoda</taxon>
        <taxon>Hexapoda</taxon>
        <taxon>Insecta</taxon>
        <taxon>Pterygota</taxon>
        <taxon>Neoptera</taxon>
        <taxon>Endopterygota</taxon>
        <taxon>Diptera</taxon>
        <taxon>Nematocera</taxon>
        <taxon>Culicoidea</taxon>
        <taxon>Chaoboridae</taxon>
        <taxon>Corethrella</taxon>
    </lineage>
</organism>
<proteinExistence type="evidence at transcript level"/>
<reference evidence="20" key="1">
    <citation type="journal article" date="2014" name="Insect Biochem. Mol. Biol.">
        <title>An insight into the sialome of the frog biting fly, Corethrella appendiculata.</title>
        <authorList>
            <person name="Ribeiro J.M.C."/>
            <person name="Chagas A.C."/>
            <person name="Pham V.M."/>
            <person name="Lounibos L.P."/>
            <person name="Calvo E."/>
        </authorList>
    </citation>
    <scope>NUCLEOTIDE SEQUENCE</scope>
    <source>
        <tissue evidence="20">Salivary glands</tissue>
    </source>
</reference>
<keyword evidence="8" id="KW-0808">Transferase</keyword>
<dbReference type="InterPro" id="IPR006845">
    <property type="entry name" value="Pex_N"/>
</dbReference>
<evidence type="ECO:0000256" key="13">
    <source>
        <dbReference type="ARBA" id="ARBA00022833"/>
    </source>
</evidence>
<dbReference type="PROSITE" id="PS00518">
    <property type="entry name" value="ZF_RING_1"/>
    <property type="match status" value="1"/>
</dbReference>
<dbReference type="EMBL" id="GANO01001082">
    <property type="protein sequence ID" value="JAB58789.1"/>
    <property type="molecule type" value="mRNA"/>
</dbReference>
<evidence type="ECO:0000256" key="16">
    <source>
        <dbReference type="ARBA" id="ARBA00023136"/>
    </source>
</evidence>
<dbReference type="Pfam" id="PF04757">
    <property type="entry name" value="Pex2_Pex12"/>
    <property type="match status" value="1"/>
</dbReference>
<dbReference type="InterPro" id="IPR001841">
    <property type="entry name" value="Znf_RING"/>
</dbReference>
<dbReference type="GO" id="GO:0061630">
    <property type="term" value="F:ubiquitin protein ligase activity"/>
    <property type="evidence" value="ECO:0007669"/>
    <property type="project" value="UniProtKB-EC"/>
</dbReference>
<keyword evidence="17" id="KW-0576">Peroxisome</keyword>
<comment type="subcellular location">
    <subcellularLocation>
        <location evidence="2">Peroxisome membrane</location>
        <topology evidence="2">Multi-pass membrane protein</topology>
    </subcellularLocation>
</comment>
<evidence type="ECO:0000256" key="1">
    <source>
        <dbReference type="ARBA" id="ARBA00000900"/>
    </source>
</evidence>
<evidence type="ECO:0000256" key="17">
    <source>
        <dbReference type="ARBA" id="ARBA00023140"/>
    </source>
</evidence>
<keyword evidence="9" id="KW-0812">Transmembrane</keyword>
<accession>U5EZB7</accession>
<dbReference type="PROSITE" id="PS50089">
    <property type="entry name" value="ZF_RING_2"/>
    <property type="match status" value="1"/>
</dbReference>
<evidence type="ECO:0000256" key="12">
    <source>
        <dbReference type="ARBA" id="ARBA00022786"/>
    </source>
</evidence>
<dbReference type="GO" id="GO:0016558">
    <property type="term" value="P:protein import into peroxisome matrix"/>
    <property type="evidence" value="ECO:0007669"/>
    <property type="project" value="InterPro"/>
</dbReference>
<evidence type="ECO:0000256" key="10">
    <source>
        <dbReference type="ARBA" id="ARBA00022723"/>
    </source>
</evidence>
<dbReference type="InterPro" id="IPR025654">
    <property type="entry name" value="PEX2/10"/>
</dbReference>
<evidence type="ECO:0000256" key="14">
    <source>
        <dbReference type="ARBA" id="ARBA00022927"/>
    </source>
</evidence>
<keyword evidence="12" id="KW-0833">Ubl conjugation pathway</keyword>
<keyword evidence="7" id="KW-0962">Peroxisome biogenesis</keyword>
<dbReference type="CDD" id="cd16527">
    <property type="entry name" value="RING-HC_PEX10"/>
    <property type="match status" value="1"/>
</dbReference>
<evidence type="ECO:0000256" key="7">
    <source>
        <dbReference type="ARBA" id="ARBA00022593"/>
    </source>
</evidence>
<comment type="catalytic activity">
    <reaction evidence="1">
        <text>S-ubiquitinyl-[E2 ubiquitin-conjugating enzyme]-L-cysteine + [acceptor protein]-L-lysine = [E2 ubiquitin-conjugating enzyme]-L-cysteine + N(6)-ubiquitinyl-[acceptor protein]-L-lysine.</text>
        <dbReference type="EC" id="2.3.2.27"/>
    </reaction>
</comment>
<dbReference type="GO" id="GO:0008270">
    <property type="term" value="F:zinc ion binding"/>
    <property type="evidence" value="ECO:0007669"/>
    <property type="project" value="UniProtKB-KW"/>
</dbReference>
<evidence type="ECO:0000256" key="8">
    <source>
        <dbReference type="ARBA" id="ARBA00022679"/>
    </source>
</evidence>
<comment type="pathway">
    <text evidence="3">Protein modification; protein ubiquitination.</text>
</comment>
<evidence type="ECO:0000256" key="11">
    <source>
        <dbReference type="ARBA" id="ARBA00022771"/>
    </source>
</evidence>